<proteinExistence type="predicted"/>
<evidence type="ECO:0000313" key="1">
    <source>
        <dbReference type="EMBL" id="PON91529.1"/>
    </source>
</evidence>
<name>A0A2P5F181_TREOI</name>
<accession>A0A2P5F181</accession>
<sequence length="65" mass="7029">MVCTLVVSGSGGWRKQRPAPELEPGARCFWVDFDEGARRDTDGNDGGMVSDEDENVRVLVAVSMG</sequence>
<gene>
    <name evidence="1" type="ORF">TorRG33x02_128120</name>
</gene>
<organism evidence="1 2">
    <name type="scientific">Trema orientale</name>
    <name type="common">Charcoal tree</name>
    <name type="synonym">Celtis orientalis</name>
    <dbReference type="NCBI Taxonomy" id="63057"/>
    <lineage>
        <taxon>Eukaryota</taxon>
        <taxon>Viridiplantae</taxon>
        <taxon>Streptophyta</taxon>
        <taxon>Embryophyta</taxon>
        <taxon>Tracheophyta</taxon>
        <taxon>Spermatophyta</taxon>
        <taxon>Magnoliopsida</taxon>
        <taxon>eudicotyledons</taxon>
        <taxon>Gunneridae</taxon>
        <taxon>Pentapetalae</taxon>
        <taxon>rosids</taxon>
        <taxon>fabids</taxon>
        <taxon>Rosales</taxon>
        <taxon>Cannabaceae</taxon>
        <taxon>Trema</taxon>
    </lineage>
</organism>
<keyword evidence="2" id="KW-1185">Reference proteome</keyword>
<feature type="non-terminal residue" evidence="1">
    <location>
        <position position="65"/>
    </location>
</feature>
<comment type="caution">
    <text evidence="1">The sequence shown here is derived from an EMBL/GenBank/DDBJ whole genome shotgun (WGS) entry which is preliminary data.</text>
</comment>
<dbReference type="Proteomes" id="UP000237000">
    <property type="component" value="Unassembled WGS sequence"/>
</dbReference>
<dbReference type="AlphaFoldDB" id="A0A2P5F181"/>
<protein>
    <submittedName>
        <fullName evidence="1">Uncharacterized protein</fullName>
    </submittedName>
</protein>
<evidence type="ECO:0000313" key="2">
    <source>
        <dbReference type="Proteomes" id="UP000237000"/>
    </source>
</evidence>
<dbReference type="InParanoid" id="A0A2P5F181"/>
<reference evidence="2" key="1">
    <citation type="submission" date="2016-06" db="EMBL/GenBank/DDBJ databases">
        <title>Parallel loss of symbiosis genes in relatives of nitrogen-fixing non-legume Parasponia.</title>
        <authorList>
            <person name="Van Velzen R."/>
            <person name="Holmer R."/>
            <person name="Bu F."/>
            <person name="Rutten L."/>
            <person name="Van Zeijl A."/>
            <person name="Liu W."/>
            <person name="Santuari L."/>
            <person name="Cao Q."/>
            <person name="Sharma T."/>
            <person name="Shen D."/>
            <person name="Roswanjaya Y."/>
            <person name="Wardhani T."/>
            <person name="Kalhor M.S."/>
            <person name="Jansen J."/>
            <person name="Van den Hoogen J."/>
            <person name="Gungor B."/>
            <person name="Hartog M."/>
            <person name="Hontelez J."/>
            <person name="Verver J."/>
            <person name="Yang W.-C."/>
            <person name="Schijlen E."/>
            <person name="Repin R."/>
            <person name="Schilthuizen M."/>
            <person name="Schranz E."/>
            <person name="Heidstra R."/>
            <person name="Miyata K."/>
            <person name="Fedorova E."/>
            <person name="Kohlen W."/>
            <person name="Bisseling T."/>
            <person name="Smit S."/>
            <person name="Geurts R."/>
        </authorList>
    </citation>
    <scope>NUCLEOTIDE SEQUENCE [LARGE SCALE GENOMIC DNA]</scope>
    <source>
        <strain evidence="2">cv. RG33-2</strain>
    </source>
</reference>
<dbReference type="EMBL" id="JXTC01000074">
    <property type="protein sequence ID" value="PON91529.1"/>
    <property type="molecule type" value="Genomic_DNA"/>
</dbReference>